<reference evidence="1 2" key="2">
    <citation type="submission" date="2018-11" db="EMBL/GenBank/DDBJ databases">
        <authorList>
            <consortium name="Pathogen Informatics"/>
        </authorList>
    </citation>
    <scope>NUCLEOTIDE SEQUENCE [LARGE SCALE GENOMIC DNA]</scope>
</reference>
<gene>
    <name evidence="1" type="ORF">TTAC_LOCUS10870</name>
</gene>
<dbReference type="STRING" id="6205.A0A0R3XBG0"/>
<name>A0A0R3XBG0_HYDTA</name>
<evidence type="ECO:0000313" key="2">
    <source>
        <dbReference type="Proteomes" id="UP000274429"/>
    </source>
</evidence>
<reference evidence="3" key="1">
    <citation type="submission" date="2017-02" db="UniProtKB">
        <authorList>
            <consortium name="WormBaseParasite"/>
        </authorList>
    </citation>
    <scope>IDENTIFICATION</scope>
</reference>
<dbReference type="PANTHER" id="PTHR43686">
    <property type="entry name" value="SULFURTRANSFERASE-RELATED"/>
    <property type="match status" value="1"/>
</dbReference>
<keyword evidence="2" id="KW-1185">Reference proteome</keyword>
<evidence type="ECO:0000313" key="3">
    <source>
        <dbReference type="WBParaSite" id="TTAC_0001088701-mRNA-1"/>
    </source>
</evidence>
<dbReference type="PANTHER" id="PTHR43686:SF1">
    <property type="entry name" value="AMINOTRAN_5 DOMAIN-CONTAINING PROTEIN"/>
    <property type="match status" value="1"/>
</dbReference>
<dbReference type="InterPro" id="IPR014729">
    <property type="entry name" value="Rossmann-like_a/b/a_fold"/>
</dbReference>
<dbReference type="OrthoDB" id="420046at2759"/>
<protein>
    <submittedName>
        <fullName evidence="3">THIF-type NAD/FAD binding fold domain-containing protein</fullName>
    </submittedName>
</protein>
<proteinExistence type="predicted"/>
<accession>A0A0R3XBG0</accession>
<dbReference type="SUPFAM" id="SSF52402">
    <property type="entry name" value="Adenine nucleotide alpha hydrolases-like"/>
    <property type="match status" value="1"/>
</dbReference>
<evidence type="ECO:0000313" key="1">
    <source>
        <dbReference type="EMBL" id="VDM35850.1"/>
    </source>
</evidence>
<dbReference type="Proteomes" id="UP000274429">
    <property type="component" value="Unassembled WGS sequence"/>
</dbReference>
<dbReference type="EMBL" id="UYWX01022404">
    <property type="protein sequence ID" value="VDM35850.1"/>
    <property type="molecule type" value="Genomic_DNA"/>
</dbReference>
<dbReference type="WBParaSite" id="TTAC_0001088701-mRNA-1">
    <property type="protein sequence ID" value="TTAC_0001088701-mRNA-1"/>
    <property type="gene ID" value="TTAC_0001088701"/>
</dbReference>
<sequence length="151" mass="17010">MVRHRNVTEPAKPQFGIVAVERFYLQRPEPPCTRAKNLRVIRPFAHVQEKTIRPFAERASVPIIPENCPICFEIPERMRAKRVLGDYENIFPYLYNSLQAAMILLISRGAALGLPGLEDAEGVLALAAKATNGDTLQLDFQRTPSIPHCFL</sequence>
<organism evidence="3">
    <name type="scientific">Hydatigena taeniaeformis</name>
    <name type="common">Feline tapeworm</name>
    <name type="synonym">Taenia taeniaeformis</name>
    <dbReference type="NCBI Taxonomy" id="6205"/>
    <lineage>
        <taxon>Eukaryota</taxon>
        <taxon>Metazoa</taxon>
        <taxon>Spiralia</taxon>
        <taxon>Lophotrochozoa</taxon>
        <taxon>Platyhelminthes</taxon>
        <taxon>Cestoda</taxon>
        <taxon>Eucestoda</taxon>
        <taxon>Cyclophyllidea</taxon>
        <taxon>Taeniidae</taxon>
        <taxon>Hydatigera</taxon>
    </lineage>
</organism>
<dbReference type="AlphaFoldDB" id="A0A0R3XBG0"/>
<dbReference type="Gene3D" id="3.40.50.620">
    <property type="entry name" value="HUPs"/>
    <property type="match status" value="1"/>
</dbReference>